<evidence type="ECO:0000313" key="3">
    <source>
        <dbReference type="Proteomes" id="UP000178187"/>
    </source>
</evidence>
<dbReference type="Pfam" id="PF01368">
    <property type="entry name" value="DHH"/>
    <property type="match status" value="1"/>
</dbReference>
<accession>A0A1G1KVZ5</accession>
<dbReference type="PANTHER" id="PTHR47618">
    <property type="entry name" value="BIFUNCTIONAL OLIGORIBONUCLEASE AND PAP PHOSPHATASE NRNA"/>
    <property type="match status" value="1"/>
</dbReference>
<name>A0A1G1KVZ5_9BACT</name>
<dbReference type="PANTHER" id="PTHR47618:SF1">
    <property type="entry name" value="BIFUNCTIONAL OLIGORIBONUCLEASE AND PAP PHOSPHATASE NRNA"/>
    <property type="match status" value="1"/>
</dbReference>
<dbReference type="Gene3D" id="3.90.1640.10">
    <property type="entry name" value="inorganic pyrophosphatase (n-terminal core)"/>
    <property type="match status" value="1"/>
</dbReference>
<evidence type="ECO:0000259" key="1">
    <source>
        <dbReference type="Pfam" id="PF01368"/>
    </source>
</evidence>
<feature type="domain" description="DDH" evidence="1">
    <location>
        <begin position="40"/>
        <end position="185"/>
    </location>
</feature>
<dbReference type="InterPro" id="IPR038763">
    <property type="entry name" value="DHH_sf"/>
</dbReference>
<organism evidence="2 3">
    <name type="scientific">Candidatus Danuiimicrobium aquiferis</name>
    <dbReference type="NCBI Taxonomy" id="1801832"/>
    <lineage>
        <taxon>Bacteria</taxon>
        <taxon>Pseudomonadati</taxon>
        <taxon>Candidatus Omnitrophota</taxon>
        <taxon>Candidatus Danuiimicrobium</taxon>
    </lineage>
</organism>
<protein>
    <recommendedName>
        <fullName evidence="1">DDH domain-containing protein</fullName>
    </recommendedName>
</protein>
<dbReference type="EMBL" id="MHFR01000045">
    <property type="protein sequence ID" value="OGW96952.1"/>
    <property type="molecule type" value="Genomic_DNA"/>
</dbReference>
<dbReference type="AlphaFoldDB" id="A0A1G1KVZ5"/>
<comment type="caution">
    <text evidence="2">The sequence shown here is derived from an EMBL/GenBank/DDBJ whole genome shotgun (WGS) entry which is preliminary data.</text>
</comment>
<dbReference type="InterPro" id="IPR001667">
    <property type="entry name" value="DDH_dom"/>
</dbReference>
<dbReference type="InterPro" id="IPR051319">
    <property type="entry name" value="Oligoribo/pAp-PDE_c-di-AMP_PDE"/>
</dbReference>
<gene>
    <name evidence="2" type="ORF">A3G33_03025</name>
</gene>
<sequence>MPNLKKEQPKSVEIAQPTDSFKNARRLIHFLSRHRKNIPNILVMVHDFPDPDAIASAYTLQYIAEKKFGIESRIVFGGVIGRTENRAMVDILKIRLHKIRPVDFKKYANIVLVDTQPGFGNNSFPQNGKATIVIDQHEPLSEKVQAKLSIIDTGCGATCVILTQALLLLNIEIPKRIATALAYGILSDTMNLYRADRSDVIQTYLDILHYSDLRALAKIQNPERSRSFFSTLARSIQGAMFCRGLIVSHLKNVVNPDLVSLVADFLQAYRGIKWVFCTGRYKGTLYISFRTTNLNVDAGEILRDIFIRRGKAGGSGTMAGGRFEVGTDVSESVWEEVEVSFVERLRRRIRIPARADFYFPFRNR</sequence>
<dbReference type="SUPFAM" id="SSF64182">
    <property type="entry name" value="DHH phosphoesterases"/>
    <property type="match status" value="1"/>
</dbReference>
<reference evidence="2 3" key="1">
    <citation type="journal article" date="2016" name="Nat. Commun.">
        <title>Thousands of microbial genomes shed light on interconnected biogeochemical processes in an aquifer system.</title>
        <authorList>
            <person name="Anantharaman K."/>
            <person name="Brown C.T."/>
            <person name="Hug L.A."/>
            <person name="Sharon I."/>
            <person name="Castelle C.J."/>
            <person name="Probst A.J."/>
            <person name="Thomas B.C."/>
            <person name="Singh A."/>
            <person name="Wilkins M.J."/>
            <person name="Karaoz U."/>
            <person name="Brodie E.L."/>
            <person name="Williams K.H."/>
            <person name="Hubbard S.S."/>
            <person name="Banfield J.F."/>
        </authorList>
    </citation>
    <scope>NUCLEOTIDE SEQUENCE [LARGE SCALE GENOMIC DNA]</scope>
</reference>
<evidence type="ECO:0000313" key="2">
    <source>
        <dbReference type="EMBL" id="OGW96952.1"/>
    </source>
</evidence>
<dbReference type="Proteomes" id="UP000178187">
    <property type="component" value="Unassembled WGS sequence"/>
</dbReference>
<proteinExistence type="predicted"/>